<evidence type="ECO:0000313" key="3">
    <source>
        <dbReference type="Proteomes" id="UP000265180"/>
    </source>
</evidence>
<evidence type="ECO:0000313" key="2">
    <source>
        <dbReference type="Ensembl" id="ENSORLP00020016779.1"/>
    </source>
</evidence>
<keyword evidence="1" id="KW-1133">Transmembrane helix</keyword>
<dbReference type="Proteomes" id="UP000265180">
    <property type="component" value="Chromosome 14"/>
</dbReference>
<dbReference type="Ensembl" id="ENSORLT00020025144.1">
    <property type="protein sequence ID" value="ENSORLP00020016779.1"/>
    <property type="gene ID" value="ENSORLG00020017830.1"/>
</dbReference>
<reference evidence="2" key="4">
    <citation type="submission" date="2025-09" db="UniProtKB">
        <authorList>
            <consortium name="Ensembl"/>
        </authorList>
    </citation>
    <scope>IDENTIFICATION</scope>
    <source>
        <strain evidence="2">HNI</strain>
    </source>
</reference>
<accession>A0A3P9L7V0</accession>
<protein>
    <submittedName>
        <fullName evidence="2">Uncharacterized protein</fullName>
    </submittedName>
</protein>
<sequence>MLKREVKEIVECCVLGLLEVYNHCFKVIYLTKIFSSVADCSLDTSLHMVNFYATHSLFIFPNAVWSPLPEAELFILENETVKKFVPLTFVSVTWCGGVYVIFLYFFAKPLVLLQNKLLF</sequence>
<feature type="transmembrane region" description="Helical" evidence="1">
    <location>
        <begin position="84"/>
        <end position="107"/>
    </location>
</feature>
<name>A0A3P9L7V0_ORYLA</name>
<evidence type="ECO:0000256" key="1">
    <source>
        <dbReference type="SAM" id="Phobius"/>
    </source>
</evidence>
<reference evidence="2" key="3">
    <citation type="submission" date="2025-08" db="UniProtKB">
        <authorList>
            <consortium name="Ensembl"/>
        </authorList>
    </citation>
    <scope>IDENTIFICATION</scope>
    <source>
        <strain evidence="2">HNI</strain>
    </source>
</reference>
<keyword evidence="1" id="KW-0812">Transmembrane</keyword>
<keyword evidence="1" id="KW-0472">Membrane</keyword>
<reference evidence="2 3" key="2">
    <citation type="submission" date="2017-04" db="EMBL/GenBank/DDBJ databases">
        <title>CpG methylation of centromeres and impact of large insertions on vertebrate speciation.</title>
        <authorList>
            <person name="Ichikawa K."/>
            <person name="Yoshimura J."/>
            <person name="Morishita S."/>
        </authorList>
    </citation>
    <scope>NUCLEOTIDE SEQUENCE</scope>
    <source>
        <strain evidence="2 3">HNI</strain>
    </source>
</reference>
<dbReference type="AlphaFoldDB" id="A0A3P9L7V0"/>
<proteinExistence type="predicted"/>
<reference key="1">
    <citation type="journal article" date="2007" name="Nature">
        <title>The medaka draft genome and insights into vertebrate genome evolution.</title>
        <authorList>
            <person name="Kasahara M."/>
            <person name="Naruse K."/>
            <person name="Sasaki S."/>
            <person name="Nakatani Y."/>
            <person name="Qu W."/>
            <person name="Ahsan B."/>
            <person name="Yamada T."/>
            <person name="Nagayasu Y."/>
            <person name="Doi K."/>
            <person name="Kasai Y."/>
            <person name="Jindo T."/>
            <person name="Kobayashi D."/>
            <person name="Shimada A."/>
            <person name="Toyoda A."/>
            <person name="Kuroki Y."/>
            <person name="Fujiyama A."/>
            <person name="Sasaki T."/>
            <person name="Shimizu A."/>
            <person name="Asakawa S."/>
            <person name="Shimizu N."/>
            <person name="Hashimoto S."/>
            <person name="Yang J."/>
            <person name="Lee Y."/>
            <person name="Matsushima K."/>
            <person name="Sugano S."/>
            <person name="Sakaizumi M."/>
            <person name="Narita T."/>
            <person name="Ohishi K."/>
            <person name="Haga S."/>
            <person name="Ohta F."/>
            <person name="Nomoto H."/>
            <person name="Nogata K."/>
            <person name="Morishita T."/>
            <person name="Endo T."/>
            <person name="Shin-I T."/>
            <person name="Takeda H."/>
            <person name="Morishita S."/>
            <person name="Kohara Y."/>
        </authorList>
    </citation>
    <scope>NUCLEOTIDE SEQUENCE [LARGE SCALE GENOMIC DNA]</scope>
    <source>
        <strain>Hd-rR</strain>
    </source>
</reference>
<organism evidence="2 3">
    <name type="scientific">Oryzias latipes</name>
    <name type="common">Japanese rice fish</name>
    <name type="synonym">Japanese killifish</name>
    <dbReference type="NCBI Taxonomy" id="8090"/>
    <lineage>
        <taxon>Eukaryota</taxon>
        <taxon>Metazoa</taxon>
        <taxon>Chordata</taxon>
        <taxon>Craniata</taxon>
        <taxon>Vertebrata</taxon>
        <taxon>Euteleostomi</taxon>
        <taxon>Actinopterygii</taxon>
        <taxon>Neopterygii</taxon>
        <taxon>Teleostei</taxon>
        <taxon>Neoteleostei</taxon>
        <taxon>Acanthomorphata</taxon>
        <taxon>Ovalentaria</taxon>
        <taxon>Atherinomorphae</taxon>
        <taxon>Beloniformes</taxon>
        <taxon>Adrianichthyidae</taxon>
        <taxon>Oryziinae</taxon>
        <taxon>Oryzias</taxon>
    </lineage>
</organism>